<evidence type="ECO:0000313" key="3">
    <source>
        <dbReference type="Proteomes" id="UP001634394"/>
    </source>
</evidence>
<reference evidence="2 3" key="1">
    <citation type="submission" date="2024-11" db="EMBL/GenBank/DDBJ databases">
        <title>Chromosome-level genome assembly of the freshwater bivalve Anodonta woodiana.</title>
        <authorList>
            <person name="Chen X."/>
        </authorList>
    </citation>
    <scope>NUCLEOTIDE SEQUENCE [LARGE SCALE GENOMIC DNA]</scope>
    <source>
        <strain evidence="2">MN2024</strain>
        <tissue evidence="2">Gills</tissue>
    </source>
</reference>
<dbReference type="AlphaFoldDB" id="A0ABD3VNK5"/>
<keyword evidence="1" id="KW-0732">Signal</keyword>
<accession>A0ABD3VNK5</accession>
<evidence type="ECO:0000256" key="1">
    <source>
        <dbReference type="SAM" id="SignalP"/>
    </source>
</evidence>
<evidence type="ECO:0000313" key="2">
    <source>
        <dbReference type="EMBL" id="KAL3863177.1"/>
    </source>
</evidence>
<dbReference type="Proteomes" id="UP001634394">
    <property type="component" value="Unassembled WGS sequence"/>
</dbReference>
<keyword evidence="3" id="KW-1185">Reference proteome</keyword>
<proteinExistence type="predicted"/>
<feature type="chain" id="PRO_5044759444" evidence="1">
    <location>
        <begin position="27"/>
        <end position="214"/>
    </location>
</feature>
<gene>
    <name evidence="2" type="ORF">ACJMK2_004945</name>
</gene>
<feature type="signal peptide" evidence="1">
    <location>
        <begin position="1"/>
        <end position="26"/>
    </location>
</feature>
<protein>
    <submittedName>
        <fullName evidence="2">Uncharacterized protein</fullName>
    </submittedName>
</protein>
<dbReference type="EMBL" id="JBJQND010000010">
    <property type="protein sequence ID" value="KAL3863177.1"/>
    <property type="molecule type" value="Genomic_DNA"/>
</dbReference>
<organism evidence="2 3">
    <name type="scientific">Sinanodonta woodiana</name>
    <name type="common">Chinese pond mussel</name>
    <name type="synonym">Anodonta woodiana</name>
    <dbReference type="NCBI Taxonomy" id="1069815"/>
    <lineage>
        <taxon>Eukaryota</taxon>
        <taxon>Metazoa</taxon>
        <taxon>Spiralia</taxon>
        <taxon>Lophotrochozoa</taxon>
        <taxon>Mollusca</taxon>
        <taxon>Bivalvia</taxon>
        <taxon>Autobranchia</taxon>
        <taxon>Heteroconchia</taxon>
        <taxon>Palaeoheterodonta</taxon>
        <taxon>Unionida</taxon>
        <taxon>Unionoidea</taxon>
        <taxon>Unionidae</taxon>
        <taxon>Unioninae</taxon>
        <taxon>Sinanodonta</taxon>
    </lineage>
</organism>
<sequence>MRSAIGRVYFGFSVCILCLTIRCEESREHTIAKRVPGWGKREVSSDYENVNSLLDSEKHNNFEDESQAMFGEVMKRKPGWGKRNIDDQFSEMDKRKPGWGKRFDSDLIKRKPGWGKRDSGTLYSEDGLEDEMDKRRPGWGKRSEQDYILDKRRPGWGKRVPGWGKRSNDFNTCQRLEERIGLLKLQLAQVNCPSFTLLRLKFRANFASVNQTNI</sequence>
<comment type="caution">
    <text evidence="2">The sequence shown here is derived from an EMBL/GenBank/DDBJ whole genome shotgun (WGS) entry which is preliminary data.</text>
</comment>
<name>A0ABD3VNK5_SINWO</name>